<dbReference type="Proteomes" id="UP000192656">
    <property type="component" value="Unassembled WGS sequence"/>
</dbReference>
<accession>A0A1W1YCZ6</accession>
<dbReference type="RefSeq" id="WP_084408020.1">
    <property type="nucleotide sequence ID" value="NZ_FWXR01000001.1"/>
</dbReference>
<protein>
    <submittedName>
        <fullName evidence="1">Uncharacterized protein</fullName>
    </submittedName>
</protein>
<gene>
    <name evidence="1" type="ORF">SAMN06297251_101181</name>
</gene>
<evidence type="ECO:0000313" key="2">
    <source>
        <dbReference type="Proteomes" id="UP000192656"/>
    </source>
</evidence>
<proteinExistence type="predicted"/>
<organism evidence="1 2">
    <name type="scientific">Fulvimarina manganoxydans</name>
    <dbReference type="NCBI Taxonomy" id="937218"/>
    <lineage>
        <taxon>Bacteria</taxon>
        <taxon>Pseudomonadati</taxon>
        <taxon>Pseudomonadota</taxon>
        <taxon>Alphaproteobacteria</taxon>
        <taxon>Hyphomicrobiales</taxon>
        <taxon>Aurantimonadaceae</taxon>
        <taxon>Fulvimarina</taxon>
    </lineage>
</organism>
<dbReference type="AlphaFoldDB" id="A0A1W1YCZ6"/>
<dbReference type="EMBL" id="FWXR01000001">
    <property type="protein sequence ID" value="SMC34009.1"/>
    <property type="molecule type" value="Genomic_DNA"/>
</dbReference>
<name>A0A1W1YCZ6_9HYPH</name>
<sequence>MATTTFTDLSMRKTRQSKGVMRTMFDRVMEGRERQVRRYIAQNYALHGIDFENSDRGTLFEGDAPKR</sequence>
<keyword evidence="2" id="KW-1185">Reference proteome</keyword>
<evidence type="ECO:0000313" key="1">
    <source>
        <dbReference type="EMBL" id="SMC34009.1"/>
    </source>
</evidence>
<dbReference type="OrthoDB" id="7917250at2"/>
<reference evidence="1 2" key="1">
    <citation type="submission" date="2017-04" db="EMBL/GenBank/DDBJ databases">
        <authorList>
            <person name="Afonso C.L."/>
            <person name="Miller P.J."/>
            <person name="Scott M.A."/>
            <person name="Spackman E."/>
            <person name="Goraichik I."/>
            <person name="Dimitrov K.M."/>
            <person name="Suarez D.L."/>
            <person name="Swayne D.E."/>
        </authorList>
    </citation>
    <scope>NUCLEOTIDE SEQUENCE [LARGE SCALE GENOMIC DNA]</scope>
    <source>
        <strain evidence="1 2">CGMCC 1.10972</strain>
    </source>
</reference>